<dbReference type="GO" id="GO:0000976">
    <property type="term" value="F:transcription cis-regulatory region binding"/>
    <property type="evidence" value="ECO:0007669"/>
    <property type="project" value="TreeGrafter"/>
</dbReference>
<proteinExistence type="predicted"/>
<evidence type="ECO:0000256" key="3">
    <source>
        <dbReference type="SAM" id="MobiDB-lite"/>
    </source>
</evidence>
<sequence>MVQPDQQDQLGRSYGGRSKAERAAERRERLVAATITLLGTQGEDRTTMTAICAEAGLTERYFYESFRARDEALTAALDAVSTEIADAALAAVRASDGSPQARVRAALGAVVDVLSTTPAKGRVLTRESSANAALRERRQSLIGWFADFVATQSSSLFGDQAWGGARAGHHAIVFVAGYAELVGSWLDGDVALDRDQVVDLGADLLAAVVRRPT</sequence>
<dbReference type="InterPro" id="IPR050109">
    <property type="entry name" value="HTH-type_TetR-like_transc_reg"/>
</dbReference>
<dbReference type="STRING" id="1005945.SAMN05216561_114137"/>
<feature type="DNA-binding region" description="H-T-H motif" evidence="2">
    <location>
        <begin position="47"/>
        <end position="66"/>
    </location>
</feature>
<dbReference type="GO" id="GO:0003700">
    <property type="term" value="F:DNA-binding transcription factor activity"/>
    <property type="evidence" value="ECO:0007669"/>
    <property type="project" value="TreeGrafter"/>
</dbReference>
<dbReference type="PANTHER" id="PTHR30055:SF226">
    <property type="entry name" value="HTH-TYPE TRANSCRIPTIONAL REGULATOR PKSA"/>
    <property type="match status" value="1"/>
</dbReference>
<organism evidence="5 6">
    <name type="scientific">Nocardioides psychrotolerans</name>
    <dbReference type="NCBI Taxonomy" id="1005945"/>
    <lineage>
        <taxon>Bacteria</taxon>
        <taxon>Bacillati</taxon>
        <taxon>Actinomycetota</taxon>
        <taxon>Actinomycetes</taxon>
        <taxon>Propionibacteriales</taxon>
        <taxon>Nocardioidaceae</taxon>
        <taxon>Nocardioides</taxon>
    </lineage>
</organism>
<evidence type="ECO:0000256" key="1">
    <source>
        <dbReference type="ARBA" id="ARBA00023125"/>
    </source>
</evidence>
<feature type="domain" description="HTH tetR-type" evidence="4">
    <location>
        <begin position="24"/>
        <end position="84"/>
    </location>
</feature>
<keyword evidence="1 2" id="KW-0238">DNA-binding</keyword>
<dbReference type="EMBL" id="FOQG01000014">
    <property type="protein sequence ID" value="SFI89925.1"/>
    <property type="molecule type" value="Genomic_DNA"/>
</dbReference>
<dbReference type="PROSITE" id="PS50977">
    <property type="entry name" value="HTH_TETR_2"/>
    <property type="match status" value="1"/>
</dbReference>
<dbReference type="Gene3D" id="1.10.357.10">
    <property type="entry name" value="Tetracycline Repressor, domain 2"/>
    <property type="match status" value="1"/>
</dbReference>
<feature type="compositionally biased region" description="Polar residues" evidence="3">
    <location>
        <begin position="1"/>
        <end position="10"/>
    </location>
</feature>
<evidence type="ECO:0000313" key="5">
    <source>
        <dbReference type="EMBL" id="SFI89925.1"/>
    </source>
</evidence>
<dbReference type="PANTHER" id="PTHR30055">
    <property type="entry name" value="HTH-TYPE TRANSCRIPTIONAL REGULATOR RUTR"/>
    <property type="match status" value="1"/>
</dbReference>
<dbReference type="InterPro" id="IPR009057">
    <property type="entry name" value="Homeodomain-like_sf"/>
</dbReference>
<evidence type="ECO:0000313" key="6">
    <source>
        <dbReference type="Proteomes" id="UP000198649"/>
    </source>
</evidence>
<dbReference type="Proteomes" id="UP000198649">
    <property type="component" value="Unassembled WGS sequence"/>
</dbReference>
<evidence type="ECO:0000256" key="2">
    <source>
        <dbReference type="PROSITE-ProRule" id="PRU00335"/>
    </source>
</evidence>
<accession>A0A1I3LZJ4</accession>
<dbReference type="RefSeq" id="WP_170259198.1">
    <property type="nucleotide sequence ID" value="NZ_BKAF01000017.1"/>
</dbReference>
<name>A0A1I3LZJ4_9ACTN</name>
<keyword evidence="6" id="KW-1185">Reference proteome</keyword>
<dbReference type="InterPro" id="IPR001647">
    <property type="entry name" value="HTH_TetR"/>
</dbReference>
<dbReference type="SUPFAM" id="SSF46689">
    <property type="entry name" value="Homeodomain-like"/>
    <property type="match status" value="1"/>
</dbReference>
<dbReference type="AlphaFoldDB" id="A0A1I3LZJ4"/>
<feature type="region of interest" description="Disordered" evidence="3">
    <location>
        <begin position="1"/>
        <end position="25"/>
    </location>
</feature>
<dbReference type="Pfam" id="PF00440">
    <property type="entry name" value="TetR_N"/>
    <property type="match status" value="1"/>
</dbReference>
<evidence type="ECO:0000259" key="4">
    <source>
        <dbReference type="PROSITE" id="PS50977"/>
    </source>
</evidence>
<protein>
    <submittedName>
        <fullName evidence="5">Transcriptional regulator, TetR family</fullName>
    </submittedName>
</protein>
<gene>
    <name evidence="5" type="ORF">SAMN05216561_114137</name>
</gene>
<reference evidence="5 6" key="1">
    <citation type="submission" date="2016-10" db="EMBL/GenBank/DDBJ databases">
        <authorList>
            <person name="de Groot N.N."/>
        </authorList>
    </citation>
    <scope>NUCLEOTIDE SEQUENCE [LARGE SCALE GENOMIC DNA]</scope>
    <source>
        <strain evidence="5 6">CGMCC 1.11156</strain>
    </source>
</reference>